<comment type="caution">
    <text evidence="2">The sequence shown here is derived from an EMBL/GenBank/DDBJ whole genome shotgun (WGS) entry which is preliminary data.</text>
</comment>
<feature type="compositionally biased region" description="Basic residues" evidence="1">
    <location>
        <begin position="126"/>
        <end position="135"/>
    </location>
</feature>
<dbReference type="OrthoDB" id="4382201at2"/>
<protein>
    <submittedName>
        <fullName evidence="2">Uncharacterized protein</fullName>
    </submittedName>
</protein>
<feature type="region of interest" description="Disordered" evidence="1">
    <location>
        <begin position="1"/>
        <end position="25"/>
    </location>
</feature>
<dbReference type="Proteomes" id="UP000320806">
    <property type="component" value="Unassembled WGS sequence"/>
</dbReference>
<dbReference type="RefSeq" id="WP_141927580.1">
    <property type="nucleotide sequence ID" value="NZ_BAABCI010000015.1"/>
</dbReference>
<accession>A0A542EDX7</accession>
<organism evidence="2 3">
    <name type="scientific">Yimella lutea</name>
    <dbReference type="NCBI Taxonomy" id="587872"/>
    <lineage>
        <taxon>Bacteria</taxon>
        <taxon>Bacillati</taxon>
        <taxon>Actinomycetota</taxon>
        <taxon>Actinomycetes</taxon>
        <taxon>Micrococcales</taxon>
        <taxon>Dermacoccaceae</taxon>
        <taxon>Yimella</taxon>
    </lineage>
</organism>
<dbReference type="AlphaFoldDB" id="A0A542EDX7"/>
<dbReference type="EMBL" id="VFMO01000001">
    <property type="protein sequence ID" value="TQJ13476.1"/>
    <property type="molecule type" value="Genomic_DNA"/>
</dbReference>
<feature type="region of interest" description="Disordered" evidence="1">
    <location>
        <begin position="104"/>
        <end position="135"/>
    </location>
</feature>
<gene>
    <name evidence="2" type="ORF">FB459_0895</name>
</gene>
<proteinExistence type="predicted"/>
<name>A0A542EDX7_9MICO</name>
<evidence type="ECO:0000256" key="1">
    <source>
        <dbReference type="SAM" id="MobiDB-lite"/>
    </source>
</evidence>
<keyword evidence="3" id="KW-1185">Reference proteome</keyword>
<evidence type="ECO:0000313" key="3">
    <source>
        <dbReference type="Proteomes" id="UP000320806"/>
    </source>
</evidence>
<sequence length="135" mass="14671">MRRVEERAELNAQDQAAGRPATRPVDLDRVHLQRVLRGTAAGSPTEAEWLRNAAMVGFELVPRWGKGGRDVVTGYSVSLADTDSVAIAESKIAPDLTLTSLRKQWAPHETPGDPAGSARAVTGRRGGCRPPRHRR</sequence>
<evidence type="ECO:0000313" key="2">
    <source>
        <dbReference type="EMBL" id="TQJ13476.1"/>
    </source>
</evidence>
<reference evidence="2 3" key="1">
    <citation type="submission" date="2019-06" db="EMBL/GenBank/DDBJ databases">
        <title>Sequencing the genomes of 1000 actinobacteria strains.</title>
        <authorList>
            <person name="Klenk H.-P."/>
        </authorList>
    </citation>
    <scope>NUCLEOTIDE SEQUENCE [LARGE SCALE GENOMIC DNA]</scope>
    <source>
        <strain evidence="2 3">DSM 19828</strain>
    </source>
</reference>